<evidence type="ECO:0008006" key="5">
    <source>
        <dbReference type="Google" id="ProtNLM"/>
    </source>
</evidence>
<keyword evidence="2" id="KW-0732">Signal</keyword>
<reference evidence="3 4" key="1">
    <citation type="submission" date="2020-08" db="EMBL/GenBank/DDBJ databases">
        <title>Functional genomics of gut bacteria from endangered species of beetles.</title>
        <authorList>
            <person name="Carlos-Shanley C."/>
        </authorList>
    </citation>
    <scope>NUCLEOTIDE SEQUENCE [LARGE SCALE GENOMIC DNA]</scope>
    <source>
        <strain evidence="3 4">S00198</strain>
    </source>
</reference>
<evidence type="ECO:0000313" key="4">
    <source>
        <dbReference type="Proteomes" id="UP000575083"/>
    </source>
</evidence>
<gene>
    <name evidence="3" type="ORF">HNP48_003167</name>
</gene>
<name>A0A7X0PEJ7_9BURK</name>
<feature type="signal peptide" evidence="2">
    <location>
        <begin position="1"/>
        <end position="20"/>
    </location>
</feature>
<feature type="chain" id="PRO_5030702802" description="Cobalt-zinc-cadmium resistance protein CzcI" evidence="2">
    <location>
        <begin position="21"/>
        <end position="126"/>
    </location>
</feature>
<feature type="region of interest" description="Disordered" evidence="1">
    <location>
        <begin position="40"/>
        <end position="70"/>
    </location>
</feature>
<organism evidence="3 4">
    <name type="scientific">Acidovorax soli</name>
    <dbReference type="NCBI Taxonomy" id="592050"/>
    <lineage>
        <taxon>Bacteria</taxon>
        <taxon>Pseudomonadati</taxon>
        <taxon>Pseudomonadota</taxon>
        <taxon>Betaproteobacteria</taxon>
        <taxon>Burkholderiales</taxon>
        <taxon>Comamonadaceae</taxon>
        <taxon>Acidovorax</taxon>
    </lineage>
</organism>
<dbReference type="EMBL" id="JACHLK010000005">
    <property type="protein sequence ID" value="MBB6560493.1"/>
    <property type="molecule type" value="Genomic_DNA"/>
</dbReference>
<keyword evidence="4" id="KW-1185">Reference proteome</keyword>
<evidence type="ECO:0000256" key="1">
    <source>
        <dbReference type="SAM" id="MobiDB-lite"/>
    </source>
</evidence>
<protein>
    <recommendedName>
        <fullName evidence="5">Cobalt-zinc-cadmium resistance protein CzcI</fullName>
    </recommendedName>
</protein>
<evidence type="ECO:0000256" key="2">
    <source>
        <dbReference type="SAM" id="SignalP"/>
    </source>
</evidence>
<dbReference type="AlphaFoldDB" id="A0A7X0PEJ7"/>
<accession>A0A7X0PEJ7</accession>
<sequence>MRRLLLVFLLLFMPLQSIWAAASPYCGHEAAPQASHFGHHVHEHQADDGHAVPSQAGETPDHKGLATSGTADMDCHACHGAGSGMALSASAQAIVVSVGRPAPQMAPAWVHPPLSRPERPNWFSLA</sequence>
<dbReference type="RefSeq" id="WP_260420244.1">
    <property type="nucleotide sequence ID" value="NZ_JACHLK010000005.1"/>
</dbReference>
<comment type="caution">
    <text evidence="3">The sequence shown here is derived from an EMBL/GenBank/DDBJ whole genome shotgun (WGS) entry which is preliminary data.</text>
</comment>
<dbReference type="Proteomes" id="UP000575083">
    <property type="component" value="Unassembled WGS sequence"/>
</dbReference>
<evidence type="ECO:0000313" key="3">
    <source>
        <dbReference type="EMBL" id="MBB6560493.1"/>
    </source>
</evidence>
<proteinExistence type="predicted"/>